<name>A0AAD9GH40_9STRA</name>
<feature type="transmembrane region" description="Helical" evidence="1">
    <location>
        <begin position="113"/>
        <end position="142"/>
    </location>
</feature>
<sequence>MSCILSTLLLLVLSAVASAQVFSGSTSASLFPNSTTSASVGDPYSNTTPTQCEICMGGGDCSKAYNGVAGQFCRSVFDSSRIHPCCCPADDICYAGRNTCTCLPHKSDHPNWLWVGAFVIGGALLCGGILGAIRVFAVMHIFTGMNRMRRRDSRDYPAGVVVAVVQQPVYAPGGYAQQGMYSQPVYAQGGYAQPTGTYM</sequence>
<keyword evidence="4" id="KW-1185">Reference proteome</keyword>
<evidence type="ECO:0000256" key="1">
    <source>
        <dbReference type="SAM" id="Phobius"/>
    </source>
</evidence>
<proteinExistence type="predicted"/>
<evidence type="ECO:0000256" key="2">
    <source>
        <dbReference type="SAM" id="SignalP"/>
    </source>
</evidence>
<gene>
    <name evidence="3" type="ORF">P3T76_009163</name>
</gene>
<dbReference type="AlphaFoldDB" id="A0AAD9GH40"/>
<keyword evidence="2" id="KW-0732">Signal</keyword>
<evidence type="ECO:0000313" key="4">
    <source>
        <dbReference type="Proteomes" id="UP001259832"/>
    </source>
</evidence>
<protein>
    <submittedName>
        <fullName evidence="3">Uncharacterized protein</fullName>
    </submittedName>
</protein>
<keyword evidence="1" id="KW-0472">Membrane</keyword>
<keyword evidence="1" id="KW-1133">Transmembrane helix</keyword>
<keyword evidence="1" id="KW-0812">Transmembrane</keyword>
<dbReference type="Proteomes" id="UP001259832">
    <property type="component" value="Unassembled WGS sequence"/>
</dbReference>
<reference evidence="3" key="1">
    <citation type="submission" date="2023-08" db="EMBL/GenBank/DDBJ databases">
        <title>Reference Genome Resource for the Citrus Pathogen Phytophthora citrophthora.</title>
        <authorList>
            <person name="Moller H."/>
            <person name="Coetzee B."/>
            <person name="Rose L.J."/>
            <person name="Van Niekerk J.M."/>
        </authorList>
    </citation>
    <scope>NUCLEOTIDE SEQUENCE</scope>
    <source>
        <strain evidence="3">STE-U-9442</strain>
    </source>
</reference>
<accession>A0AAD9GH40</accession>
<comment type="caution">
    <text evidence="3">The sequence shown here is derived from an EMBL/GenBank/DDBJ whole genome shotgun (WGS) entry which is preliminary data.</text>
</comment>
<organism evidence="3 4">
    <name type="scientific">Phytophthora citrophthora</name>
    <dbReference type="NCBI Taxonomy" id="4793"/>
    <lineage>
        <taxon>Eukaryota</taxon>
        <taxon>Sar</taxon>
        <taxon>Stramenopiles</taxon>
        <taxon>Oomycota</taxon>
        <taxon>Peronosporomycetes</taxon>
        <taxon>Peronosporales</taxon>
        <taxon>Peronosporaceae</taxon>
        <taxon>Phytophthora</taxon>
    </lineage>
</organism>
<evidence type="ECO:0000313" key="3">
    <source>
        <dbReference type="EMBL" id="KAK1938013.1"/>
    </source>
</evidence>
<feature type="chain" id="PRO_5042159742" evidence="2">
    <location>
        <begin position="20"/>
        <end position="199"/>
    </location>
</feature>
<feature type="signal peptide" evidence="2">
    <location>
        <begin position="1"/>
        <end position="19"/>
    </location>
</feature>
<dbReference type="EMBL" id="JASMQC010000018">
    <property type="protein sequence ID" value="KAK1938013.1"/>
    <property type="molecule type" value="Genomic_DNA"/>
</dbReference>